<dbReference type="Pfam" id="PF07286">
    <property type="entry name" value="D-Glu_cyclase"/>
    <property type="match status" value="1"/>
</dbReference>
<dbReference type="EMBL" id="JXII01000008">
    <property type="protein sequence ID" value="KIH70255.1"/>
    <property type="molecule type" value="Genomic_DNA"/>
</dbReference>
<gene>
    <name evidence="4" type="ORF">SN16_09915</name>
</gene>
<dbReference type="EC" id="4.2.1.-" evidence="3"/>
<accession>A0A0C2H8Y2</accession>
<dbReference type="FunFam" id="3.30.2040.10:FF:000001">
    <property type="entry name" value="D-glutamate cyclase, mitochondrial"/>
    <property type="match status" value="1"/>
</dbReference>
<dbReference type="InterPro" id="IPR038021">
    <property type="entry name" value="Putative_hydro-lyase"/>
</dbReference>
<dbReference type="STRING" id="45670.SN16_09915"/>
<comment type="similarity">
    <text evidence="1 3">Belongs to the D-glutamate cyclase family.</text>
</comment>
<dbReference type="PANTHER" id="PTHR32022">
    <property type="entry name" value="D-GLUTAMATE CYCLASE, MITOCHONDRIAL"/>
    <property type="match status" value="1"/>
</dbReference>
<sequence>MFMEAKALREKIRNGTFDRTTSGAAGDNVQANIVILPKSYAFDFLLYAMRNRKAVPVIEVMEDGKVESSYAEGSDIRTDVPKYNIYRDGKLKETVTDITEYWQDDFVTFLIGCSFTFEQALLEAGLEVKHIKEQKNVAMYRTNIPTEPAGIFSGELVVSMRPFKRELVEKASDVTAQFPDMHGRPVHHGEPSEIGIRDINAPEYGEPIDIDSDEEPVFWACGVTPQNAALNARPSIMITHNPGHMFVTDIKNEDYRKK</sequence>
<proteinExistence type="inferred from homology"/>
<comment type="caution">
    <text evidence="4">The sequence shown here is derived from an EMBL/GenBank/DDBJ whole genome shotgun (WGS) entry which is preliminary data.</text>
</comment>
<dbReference type="GO" id="GO:0016829">
    <property type="term" value="F:lyase activity"/>
    <property type="evidence" value="ECO:0007669"/>
    <property type="project" value="UniProtKB-KW"/>
</dbReference>
<dbReference type="PIRSF" id="PIRSF029755">
    <property type="entry name" value="UCP029755"/>
    <property type="match status" value="1"/>
</dbReference>
<dbReference type="AlphaFoldDB" id="A0A0C2H8Y2"/>
<name>A0A0C2H8Y2_9STAP</name>
<dbReference type="SUPFAM" id="SSF160920">
    <property type="entry name" value="PSTPO5379-like"/>
    <property type="match status" value="1"/>
</dbReference>
<dbReference type="PANTHER" id="PTHR32022:SF10">
    <property type="entry name" value="D-GLUTAMATE CYCLASE, MITOCHONDRIAL"/>
    <property type="match status" value="1"/>
</dbReference>
<evidence type="ECO:0000256" key="3">
    <source>
        <dbReference type="HAMAP-Rule" id="MF_01830"/>
    </source>
</evidence>
<dbReference type="NCBIfam" id="NF003969">
    <property type="entry name" value="PRK05463.1"/>
    <property type="match status" value="1"/>
</dbReference>
<dbReference type="InterPro" id="IPR009906">
    <property type="entry name" value="D-Glu_cyclase"/>
</dbReference>
<dbReference type="Gene3D" id="3.40.1640.10">
    <property type="entry name" value="PSTPO5379-like"/>
    <property type="match status" value="1"/>
</dbReference>
<evidence type="ECO:0000313" key="4">
    <source>
        <dbReference type="EMBL" id="KIH70255.1"/>
    </source>
</evidence>
<evidence type="ECO:0000256" key="2">
    <source>
        <dbReference type="ARBA" id="ARBA00023239"/>
    </source>
</evidence>
<evidence type="ECO:0000256" key="1">
    <source>
        <dbReference type="ARBA" id="ARBA00007896"/>
    </source>
</evidence>
<evidence type="ECO:0000313" key="5">
    <source>
        <dbReference type="Proteomes" id="UP000031546"/>
    </source>
</evidence>
<dbReference type="HAMAP" id="MF_01830">
    <property type="entry name" value="Hydro_lyase"/>
    <property type="match status" value="1"/>
</dbReference>
<dbReference type="Gene3D" id="3.30.2040.10">
    <property type="entry name" value="PSTPO5379-like domain"/>
    <property type="match status" value="1"/>
</dbReference>
<protein>
    <recommendedName>
        <fullName evidence="3">Putative hydro-lyase SN16_09915</fullName>
        <ecNumber evidence="3">4.2.1.-</ecNumber>
    </recommendedName>
</protein>
<dbReference type="Proteomes" id="UP000031546">
    <property type="component" value="Unassembled WGS sequence"/>
</dbReference>
<reference evidence="4 5" key="1">
    <citation type="submission" date="2015-01" db="EMBL/GenBank/DDBJ databases">
        <title>Genome sequences of high lactate-tolerant strain Salinicoccus roseus W12 with industrial interest.</title>
        <authorList>
            <person name="Wang H."/>
            <person name="Yu B."/>
        </authorList>
    </citation>
    <scope>NUCLEOTIDE SEQUENCE [LARGE SCALE GENOMIC DNA]</scope>
    <source>
        <strain evidence="4 5">W12</strain>
    </source>
</reference>
<organism evidence="4 5">
    <name type="scientific">Salinicoccus roseus</name>
    <dbReference type="NCBI Taxonomy" id="45670"/>
    <lineage>
        <taxon>Bacteria</taxon>
        <taxon>Bacillati</taxon>
        <taxon>Bacillota</taxon>
        <taxon>Bacilli</taxon>
        <taxon>Bacillales</taxon>
        <taxon>Staphylococcaceae</taxon>
        <taxon>Salinicoccus</taxon>
    </lineage>
</organism>
<dbReference type="InterPro" id="IPR016938">
    <property type="entry name" value="UPF0317"/>
</dbReference>
<keyword evidence="2 3" id="KW-0456">Lyase</keyword>